<dbReference type="RefSeq" id="XP_065955814.1">
    <property type="nucleotide sequence ID" value="XM_066100414.1"/>
</dbReference>
<dbReference type="AlphaFoldDB" id="A0A7T7BHU3"/>
<gene>
    <name evidence="1" type="ORF">Pdw03_3175</name>
</gene>
<dbReference type="EMBL" id="CP060774">
    <property type="protein sequence ID" value="QQK40321.1"/>
    <property type="molecule type" value="Genomic_DNA"/>
</dbReference>
<evidence type="ECO:0000313" key="1">
    <source>
        <dbReference type="EMBL" id="QQK40321.1"/>
    </source>
</evidence>
<proteinExistence type="predicted"/>
<protein>
    <submittedName>
        <fullName evidence="1">Fungal transcriptional regulatory protein, N-terminal</fullName>
    </submittedName>
</protein>
<reference evidence="1 2" key="1">
    <citation type="submission" date="2020-08" db="EMBL/GenBank/DDBJ databases">
        <title>The completed genome sequence of the pathogenic ascomycete fungus Penicillium digitatum.</title>
        <authorList>
            <person name="Wang M."/>
        </authorList>
    </citation>
    <scope>NUCLEOTIDE SEQUENCE [LARGE SCALE GENOMIC DNA]</scope>
    <source>
        <strain evidence="1 2">PdW03</strain>
    </source>
</reference>
<dbReference type="GeneID" id="90952482"/>
<name>A0A7T7BHU3_PENDI</name>
<sequence>MLIRIALVNHTPSTTTVLRSLFASSSLCRSVLQSEAAEFRIATLNALGLASNRETCAMQTNYGRNIRISEDSSVDSLGF</sequence>
<evidence type="ECO:0000313" key="2">
    <source>
        <dbReference type="Proteomes" id="UP000595662"/>
    </source>
</evidence>
<dbReference type="Proteomes" id="UP000595662">
    <property type="component" value="Chromosome 1"/>
</dbReference>
<accession>A0A7T7BHU3</accession>
<organism evidence="1 2">
    <name type="scientific">Penicillium digitatum</name>
    <name type="common">Green mold</name>
    <dbReference type="NCBI Taxonomy" id="36651"/>
    <lineage>
        <taxon>Eukaryota</taxon>
        <taxon>Fungi</taxon>
        <taxon>Dikarya</taxon>
        <taxon>Ascomycota</taxon>
        <taxon>Pezizomycotina</taxon>
        <taxon>Eurotiomycetes</taxon>
        <taxon>Eurotiomycetidae</taxon>
        <taxon>Eurotiales</taxon>
        <taxon>Aspergillaceae</taxon>
        <taxon>Penicillium</taxon>
    </lineage>
</organism>